<evidence type="ECO:0000256" key="9">
    <source>
        <dbReference type="ARBA" id="ARBA00093218"/>
    </source>
</evidence>
<evidence type="ECO:0000256" key="1">
    <source>
        <dbReference type="ARBA" id="ARBA00004496"/>
    </source>
</evidence>
<keyword evidence="7 12" id="KW-0546">Nucleotide metabolism</keyword>
<dbReference type="GO" id="GO:0036222">
    <property type="term" value="F:XTP diphosphatase activity"/>
    <property type="evidence" value="ECO:0007669"/>
    <property type="project" value="UniProtKB-UniRule"/>
</dbReference>
<dbReference type="OrthoDB" id="6288734at2759"/>
<comment type="subunit">
    <text evidence="12">Homodimer.</text>
</comment>
<keyword evidence="6 12" id="KW-0460">Magnesium</keyword>
<evidence type="ECO:0000256" key="11">
    <source>
        <dbReference type="ARBA" id="ARBA00093271"/>
    </source>
</evidence>
<comment type="caution">
    <text evidence="13">The sequence shown here is derived from an EMBL/GenBank/DDBJ whole genome shotgun (WGS) entry which is preliminary data.</text>
</comment>
<keyword evidence="12" id="KW-0464">Manganese</keyword>
<dbReference type="GO" id="GO:0046872">
    <property type="term" value="F:metal ion binding"/>
    <property type="evidence" value="ECO:0007669"/>
    <property type="project" value="UniProtKB-KW"/>
</dbReference>
<dbReference type="OMA" id="YDPIFQP"/>
<evidence type="ECO:0000256" key="5">
    <source>
        <dbReference type="ARBA" id="ARBA00022801"/>
    </source>
</evidence>
<comment type="subcellular location">
    <subcellularLocation>
        <location evidence="1 12">Cytoplasm</location>
    </subcellularLocation>
</comment>
<dbReference type="FunFam" id="3.90.950.10:FF:000003">
    <property type="entry name" value="Inosine triphosphate pyrophosphatase"/>
    <property type="match status" value="1"/>
</dbReference>
<comment type="catalytic activity">
    <reaction evidence="9">
        <text>ITP + H2O = IMP + diphosphate + H(+)</text>
        <dbReference type="Rhea" id="RHEA:29399"/>
        <dbReference type="ChEBI" id="CHEBI:15377"/>
        <dbReference type="ChEBI" id="CHEBI:15378"/>
        <dbReference type="ChEBI" id="CHEBI:33019"/>
        <dbReference type="ChEBI" id="CHEBI:58053"/>
        <dbReference type="ChEBI" id="CHEBI:61402"/>
        <dbReference type="EC" id="3.6.1.66"/>
    </reaction>
    <physiologicalReaction direction="left-to-right" evidence="9">
        <dbReference type="Rhea" id="RHEA:29400"/>
    </physiologicalReaction>
</comment>
<keyword evidence="5 12" id="KW-0378">Hydrolase</keyword>
<dbReference type="GO" id="GO:0035870">
    <property type="term" value="F:dITP diphosphatase activity"/>
    <property type="evidence" value="ECO:0007669"/>
    <property type="project" value="UniProtKB-UniRule"/>
</dbReference>
<dbReference type="HAMAP" id="MF_03148">
    <property type="entry name" value="HAM1_NTPase"/>
    <property type="match status" value="1"/>
</dbReference>
<evidence type="ECO:0000256" key="3">
    <source>
        <dbReference type="ARBA" id="ARBA00022723"/>
    </source>
</evidence>
<evidence type="ECO:0000256" key="8">
    <source>
        <dbReference type="ARBA" id="ARBA00054940"/>
    </source>
</evidence>
<feature type="binding site" evidence="12">
    <location>
        <position position="182"/>
    </location>
    <ligand>
        <name>ITP</name>
        <dbReference type="ChEBI" id="CHEBI:61402"/>
    </ligand>
</feature>
<dbReference type="PANTHER" id="PTHR11067">
    <property type="entry name" value="INOSINE TRIPHOSPHATE PYROPHOSPHATASE/HAM1 PROTEIN"/>
    <property type="match status" value="1"/>
</dbReference>
<keyword evidence="14" id="KW-1185">Reference proteome</keyword>
<sequence>MNQNQNEEGNIFIHKIAPKKHTIVLCTGNKNKLKEFIQIMGDQFHIDSEPVDLPELQGPPLQIAKEKALLAYEKIGKACVTEDTSLCFNALNGMPGPYVKWFLDAAGPEGLSKMLDGFEDKTGYAQCILSYMGPELKEPLQFVGQTSGVIVRPRGPRNFGWDPIFQPDGYTDTYAEMDKDLKNKISHRLKAIQKFIDHFLVN</sequence>
<feature type="binding site" evidence="12">
    <location>
        <position position="83"/>
    </location>
    <ligand>
        <name>Mg(2+)</name>
        <dbReference type="ChEBI" id="CHEBI:18420"/>
    </ligand>
</feature>
<comment type="function">
    <text evidence="12">Pyrophosphatase that hydrolyzes non-canonical purine nucleotides such as inosine triphosphate (ITP), deoxyinosine triphosphate (dITP) or xanthosine 5'-triphosphate (XTP) to their respective monophosphate derivatives. The enzyme does not distinguish between the deoxy- and ribose forms. Probably excludes non-canonical purines from RNA and DNA precursor pools, thus preventing their incorporation into RNA and DNA and avoiding chromosomal lesions.</text>
</comment>
<dbReference type="Pfam" id="PF01725">
    <property type="entry name" value="Ham1p_like"/>
    <property type="match status" value="1"/>
</dbReference>
<dbReference type="Proteomes" id="UP000683925">
    <property type="component" value="Unassembled WGS sequence"/>
</dbReference>
<comment type="similarity">
    <text evidence="12">Belongs to the HAM1 NTPase family.</text>
</comment>
<feature type="binding site" evidence="12">
    <location>
        <begin position="27"/>
        <end position="32"/>
    </location>
    <ligand>
        <name>ITP</name>
        <dbReference type="ChEBI" id="CHEBI:61402"/>
    </ligand>
</feature>
<comment type="catalytic activity">
    <reaction evidence="11">
        <text>N(6)-hydroxy-dATP + H2O = N(6)-hydroxy-dAMP + diphosphate + H(+)</text>
        <dbReference type="Rhea" id="RHEA:83971"/>
        <dbReference type="ChEBI" id="CHEBI:15377"/>
        <dbReference type="ChEBI" id="CHEBI:15378"/>
        <dbReference type="ChEBI" id="CHEBI:33019"/>
        <dbReference type="ChEBI" id="CHEBI:233529"/>
        <dbReference type="ChEBI" id="CHEBI:233530"/>
    </reaction>
    <physiologicalReaction direction="left-to-right" evidence="11">
        <dbReference type="Rhea" id="RHEA:83972"/>
    </physiologicalReaction>
</comment>
<evidence type="ECO:0000256" key="12">
    <source>
        <dbReference type="HAMAP-Rule" id="MF_03148"/>
    </source>
</evidence>
<keyword evidence="4 12" id="KW-0547">Nucleotide-binding</keyword>
<evidence type="ECO:0000313" key="14">
    <source>
        <dbReference type="Proteomes" id="UP000683925"/>
    </source>
</evidence>
<feature type="binding site" evidence="12">
    <location>
        <position position="55"/>
    </location>
    <ligand>
        <name>Mg(2+)</name>
        <dbReference type="ChEBI" id="CHEBI:18420"/>
    </ligand>
</feature>
<comment type="catalytic activity">
    <reaction evidence="10">
        <text>dITP + H2O = dIMP + diphosphate + H(+)</text>
        <dbReference type="Rhea" id="RHEA:28342"/>
        <dbReference type="ChEBI" id="CHEBI:15377"/>
        <dbReference type="ChEBI" id="CHEBI:15378"/>
        <dbReference type="ChEBI" id="CHEBI:33019"/>
        <dbReference type="ChEBI" id="CHEBI:61194"/>
        <dbReference type="ChEBI" id="CHEBI:61382"/>
        <dbReference type="EC" id="3.6.1.66"/>
    </reaction>
    <physiologicalReaction direction="left-to-right" evidence="10">
        <dbReference type="Rhea" id="RHEA:28343"/>
    </physiologicalReaction>
</comment>
<dbReference type="GO" id="GO:0005737">
    <property type="term" value="C:cytoplasm"/>
    <property type="evidence" value="ECO:0007669"/>
    <property type="project" value="UniProtKB-SubCell"/>
</dbReference>
<dbReference type="GO" id="GO:0036220">
    <property type="term" value="F:ITP diphosphatase activity"/>
    <property type="evidence" value="ECO:0007669"/>
    <property type="project" value="UniProtKB-UniRule"/>
</dbReference>
<accession>A0A8S1SN89</accession>
<dbReference type="EMBL" id="CAJJDP010000014">
    <property type="protein sequence ID" value="CAD8143001.1"/>
    <property type="molecule type" value="Genomic_DNA"/>
</dbReference>
<evidence type="ECO:0000256" key="7">
    <source>
        <dbReference type="ARBA" id="ARBA00023080"/>
    </source>
</evidence>
<dbReference type="GO" id="GO:0009117">
    <property type="term" value="P:nucleotide metabolic process"/>
    <property type="evidence" value="ECO:0007669"/>
    <property type="project" value="UniProtKB-KW"/>
</dbReference>
<feature type="binding site" evidence="12">
    <location>
        <position position="67"/>
    </location>
    <ligand>
        <name>ITP</name>
        <dbReference type="ChEBI" id="CHEBI:61402"/>
    </ligand>
</feature>
<dbReference type="AlphaFoldDB" id="A0A8S1SN89"/>
<proteinExistence type="inferred from homology"/>
<evidence type="ECO:0000256" key="6">
    <source>
        <dbReference type="ARBA" id="ARBA00022842"/>
    </source>
</evidence>
<comment type="catalytic activity">
    <reaction evidence="12">
        <text>XTP + H2O = XMP + diphosphate + H(+)</text>
        <dbReference type="Rhea" id="RHEA:28610"/>
        <dbReference type="ChEBI" id="CHEBI:15377"/>
        <dbReference type="ChEBI" id="CHEBI:15378"/>
        <dbReference type="ChEBI" id="CHEBI:33019"/>
        <dbReference type="ChEBI" id="CHEBI:57464"/>
        <dbReference type="ChEBI" id="CHEBI:61314"/>
        <dbReference type="EC" id="3.6.1.66"/>
    </reaction>
</comment>
<dbReference type="CDD" id="cd00515">
    <property type="entry name" value="HAM1"/>
    <property type="match status" value="1"/>
</dbReference>
<dbReference type="EC" id="3.6.1.66" evidence="12"/>
<dbReference type="InterPro" id="IPR027502">
    <property type="entry name" value="ITPase"/>
</dbReference>
<comment type="function">
    <text evidence="8">Pyrophosphatase that hydrolyzes the non-canonical purine nucleotides inosine triphosphate (ITP), deoxyinosine triphosphate (dITP) as well as 2'-deoxy-N-6-hydroxylaminopurine triphosphate (dHAPTP) and xanthosine 5'-triphosphate (XTP) to their respective monophosphate derivatives. The enzyme does not distinguish between the deoxy- and ribose forms. Probably excludes non-canonical purines from RNA and DNA precursor pools, thus preventing their incorporation into RNA and DNA and avoiding chromosomal lesions.</text>
</comment>
<protein>
    <recommendedName>
        <fullName evidence="12">Inosine triphosphate pyrophosphatase</fullName>
        <shortName evidence="12">ITPase</shortName>
        <shortName evidence="12">Inosine triphosphatase</shortName>
        <ecNumber evidence="12">3.6.1.66</ecNumber>
    </recommendedName>
    <alternativeName>
        <fullName evidence="12">Non-canonical purine NTP pyrophosphatase</fullName>
    </alternativeName>
    <alternativeName>
        <fullName evidence="12">Non-standard purine NTP pyrophosphatase</fullName>
    </alternativeName>
    <alternativeName>
        <fullName evidence="12">Nucleoside-triphosphate diphosphatase</fullName>
    </alternativeName>
    <alternativeName>
        <fullName evidence="12">Nucleoside-triphosphate pyrophosphatase</fullName>
        <shortName evidence="12">NTPase</shortName>
    </alternativeName>
    <alternativeName>
        <fullName evidence="12">XTP/dITP diphosphatase</fullName>
    </alternativeName>
</protein>
<keyword evidence="2 12" id="KW-0963">Cytoplasm</keyword>
<dbReference type="InterPro" id="IPR002637">
    <property type="entry name" value="RdgB/HAM1"/>
</dbReference>
<evidence type="ECO:0000256" key="2">
    <source>
        <dbReference type="ARBA" id="ARBA00022490"/>
    </source>
</evidence>
<organism evidence="13 14">
    <name type="scientific">Paramecium octaurelia</name>
    <dbReference type="NCBI Taxonomy" id="43137"/>
    <lineage>
        <taxon>Eukaryota</taxon>
        <taxon>Sar</taxon>
        <taxon>Alveolata</taxon>
        <taxon>Ciliophora</taxon>
        <taxon>Intramacronucleata</taxon>
        <taxon>Oligohymenophorea</taxon>
        <taxon>Peniculida</taxon>
        <taxon>Parameciidae</taxon>
        <taxon>Paramecium</taxon>
    </lineage>
</organism>
<dbReference type="PANTHER" id="PTHR11067:SF9">
    <property type="entry name" value="INOSINE TRIPHOSPHATE PYROPHOSPHATASE"/>
    <property type="match status" value="1"/>
</dbReference>
<feature type="binding site" evidence="12">
    <location>
        <begin position="159"/>
        <end position="162"/>
    </location>
    <ligand>
        <name>ITP</name>
        <dbReference type="ChEBI" id="CHEBI:61402"/>
    </ligand>
</feature>
<feature type="binding site" evidence="12">
    <location>
        <begin position="83"/>
        <end position="84"/>
    </location>
    <ligand>
        <name>ITP</name>
        <dbReference type="ChEBI" id="CHEBI:61402"/>
    </ligand>
</feature>
<dbReference type="GO" id="GO:0009204">
    <property type="term" value="P:deoxyribonucleoside triphosphate catabolic process"/>
    <property type="evidence" value="ECO:0007669"/>
    <property type="project" value="UniProtKB-UniRule"/>
</dbReference>
<name>A0A8S1SN89_PAROT</name>
<comment type="cofactor">
    <cofactor evidence="12">
        <name>Mg(2+)</name>
        <dbReference type="ChEBI" id="CHEBI:18420"/>
    </cofactor>
    <cofactor evidence="12">
        <name>Mn(2+)</name>
        <dbReference type="ChEBI" id="CHEBI:29035"/>
    </cofactor>
    <text evidence="12">Binds 1 divalent metal cation per subunit; can use either Mg(2+) or Mn(2+).</text>
</comment>
<evidence type="ECO:0000256" key="10">
    <source>
        <dbReference type="ARBA" id="ARBA00093255"/>
    </source>
</evidence>
<keyword evidence="3 12" id="KW-0479">Metal-binding</keyword>
<dbReference type="GO" id="GO:0000166">
    <property type="term" value="F:nucleotide binding"/>
    <property type="evidence" value="ECO:0007669"/>
    <property type="project" value="UniProtKB-KW"/>
</dbReference>
<reference evidence="13" key="1">
    <citation type="submission" date="2021-01" db="EMBL/GenBank/DDBJ databases">
        <authorList>
            <consortium name="Genoscope - CEA"/>
            <person name="William W."/>
        </authorList>
    </citation>
    <scope>NUCLEOTIDE SEQUENCE</scope>
</reference>
<gene>
    <name evidence="13" type="ORF">POCTA_138.1.T0140269</name>
</gene>
<feature type="binding site" evidence="12">
    <location>
        <begin position="187"/>
        <end position="188"/>
    </location>
    <ligand>
        <name>ITP</name>
        <dbReference type="ChEBI" id="CHEBI:61402"/>
    </ligand>
</feature>
<evidence type="ECO:0000313" key="13">
    <source>
        <dbReference type="EMBL" id="CAD8143001.1"/>
    </source>
</evidence>
<evidence type="ECO:0000256" key="4">
    <source>
        <dbReference type="ARBA" id="ARBA00022741"/>
    </source>
</evidence>